<sequence>MTYNDYDKREFWPELFRFLLVLLTYAVIAFVFLTGLQECISYLNTYLTNLIGEKTRKKAIVLNTIRARRPDFSDKLDFLQTYVIMPYLNRAVYTNSGQVDKVPRGLVIHGGDKTDVTNMIKAVGNEVLDPDRKHVRYTRCDISKDAKLVELLQGEKFMEENVTNLVKYAVKNQPSLITMTDPRMLFGVQWTNCETHLPILIEIVCQELAKLRLTDQVFVIFSVDKLKQKQLSYDILKSLKFLHLPKSWTTEKVKTLLISATSKWVRAPLCEILDMMTENCMSLDQSVMEEEVKRLTETAYGTCLDRFMEFVGFDEAKTRIGNGEINPSVEDWEKAWSKICPPTEKSETIENLEPIQVCPPPEQLPSIQPCTQMENADVKPNTEENTADILPTVDINDWVEI</sequence>
<organism evidence="2 3">
    <name type="scientific">Folsomia candida</name>
    <name type="common">Springtail</name>
    <dbReference type="NCBI Taxonomy" id="158441"/>
    <lineage>
        <taxon>Eukaryota</taxon>
        <taxon>Metazoa</taxon>
        <taxon>Ecdysozoa</taxon>
        <taxon>Arthropoda</taxon>
        <taxon>Hexapoda</taxon>
        <taxon>Collembola</taxon>
        <taxon>Entomobryomorpha</taxon>
        <taxon>Isotomoidea</taxon>
        <taxon>Isotomidae</taxon>
        <taxon>Proisotominae</taxon>
        <taxon>Folsomia</taxon>
    </lineage>
</organism>
<dbReference type="AlphaFoldDB" id="A0A226DZS3"/>
<protein>
    <submittedName>
        <fullName evidence="2">ATPase family AAA domain-containing protein 2</fullName>
    </submittedName>
</protein>
<accession>A0A226DZS3</accession>
<feature type="transmembrane region" description="Helical" evidence="1">
    <location>
        <begin position="15"/>
        <end position="36"/>
    </location>
</feature>
<evidence type="ECO:0000313" key="3">
    <source>
        <dbReference type="Proteomes" id="UP000198287"/>
    </source>
</evidence>
<keyword evidence="3" id="KW-1185">Reference proteome</keyword>
<comment type="caution">
    <text evidence="2">The sequence shown here is derived from an EMBL/GenBank/DDBJ whole genome shotgun (WGS) entry which is preliminary data.</text>
</comment>
<evidence type="ECO:0000313" key="2">
    <source>
        <dbReference type="EMBL" id="OXA50972.1"/>
    </source>
</evidence>
<keyword evidence="1" id="KW-0472">Membrane</keyword>
<keyword evidence="1" id="KW-0812">Transmembrane</keyword>
<proteinExistence type="predicted"/>
<dbReference type="Proteomes" id="UP000198287">
    <property type="component" value="Unassembled WGS sequence"/>
</dbReference>
<keyword evidence="1" id="KW-1133">Transmembrane helix</keyword>
<gene>
    <name evidence="2" type="ORF">Fcan01_14386</name>
</gene>
<evidence type="ECO:0000256" key="1">
    <source>
        <dbReference type="SAM" id="Phobius"/>
    </source>
</evidence>
<dbReference type="EMBL" id="LNIX01000008">
    <property type="protein sequence ID" value="OXA50972.1"/>
    <property type="molecule type" value="Genomic_DNA"/>
</dbReference>
<name>A0A226DZS3_FOLCA</name>
<reference evidence="2 3" key="1">
    <citation type="submission" date="2015-12" db="EMBL/GenBank/DDBJ databases">
        <title>The genome of Folsomia candida.</title>
        <authorList>
            <person name="Faddeeva A."/>
            <person name="Derks M.F."/>
            <person name="Anvar Y."/>
            <person name="Smit S."/>
            <person name="Van Straalen N."/>
            <person name="Roelofs D."/>
        </authorList>
    </citation>
    <scope>NUCLEOTIDE SEQUENCE [LARGE SCALE GENOMIC DNA]</scope>
    <source>
        <strain evidence="2 3">VU population</strain>
        <tissue evidence="2">Whole body</tissue>
    </source>
</reference>